<evidence type="ECO:0000313" key="2">
    <source>
        <dbReference type="Proteomes" id="UP001597319"/>
    </source>
</evidence>
<comment type="caution">
    <text evidence="1">The sequence shown here is derived from an EMBL/GenBank/DDBJ whole genome shotgun (WGS) entry which is preliminary data.</text>
</comment>
<sequence length="327" mass="37601">MKNLIYYPNFESSDLEWLKFSLLYLDSFSPIIPDTGIPFLSELYKKLQNETDLLKLQSPGYGAGERATRKAIDYVTKVLQNPHSYANELHSANIIRVWKNPEKQNYTLFDEKFVGQWRWFCEENDFVKDSKFGIDISKDLGQLYMTFLAQEVAYEKEASPITDNKKLDDLSIAIRTKDVTNDNKILVAKSIIEHQLPLDFSEIEIDKVIAIRNSADFKKKQSAFHSELDNAYTKLGKGIDPSEFSKSFNKTLKEWTGELTSLGIKTISYGLSTYVLLENIEASSVDYIRKVLEAGLILQGGKSLIKNINKNHERKYCRQYLTQLESL</sequence>
<name>A0ABW5LDJ4_9FLAO</name>
<keyword evidence="2" id="KW-1185">Reference proteome</keyword>
<dbReference type="RefSeq" id="WP_378291988.1">
    <property type="nucleotide sequence ID" value="NZ_JBHULE010000019.1"/>
</dbReference>
<reference evidence="2" key="1">
    <citation type="journal article" date="2019" name="Int. J. Syst. Evol. Microbiol.">
        <title>The Global Catalogue of Microorganisms (GCM) 10K type strain sequencing project: providing services to taxonomists for standard genome sequencing and annotation.</title>
        <authorList>
            <consortium name="The Broad Institute Genomics Platform"/>
            <consortium name="The Broad Institute Genome Sequencing Center for Infectious Disease"/>
            <person name="Wu L."/>
            <person name="Ma J."/>
        </authorList>
    </citation>
    <scope>NUCLEOTIDE SEQUENCE [LARGE SCALE GENOMIC DNA]</scope>
    <source>
        <strain evidence="2">KCTC 52274</strain>
    </source>
</reference>
<dbReference type="Proteomes" id="UP001597319">
    <property type="component" value="Unassembled WGS sequence"/>
</dbReference>
<protein>
    <submittedName>
        <fullName evidence="1">Uncharacterized protein</fullName>
    </submittedName>
</protein>
<organism evidence="1 2">
    <name type="scientific">Aquimarina rubra</name>
    <dbReference type="NCBI Taxonomy" id="1920033"/>
    <lineage>
        <taxon>Bacteria</taxon>
        <taxon>Pseudomonadati</taxon>
        <taxon>Bacteroidota</taxon>
        <taxon>Flavobacteriia</taxon>
        <taxon>Flavobacteriales</taxon>
        <taxon>Flavobacteriaceae</taxon>
        <taxon>Aquimarina</taxon>
    </lineage>
</organism>
<evidence type="ECO:0000313" key="1">
    <source>
        <dbReference type="EMBL" id="MFD2562958.1"/>
    </source>
</evidence>
<dbReference type="EMBL" id="JBHULE010000019">
    <property type="protein sequence ID" value="MFD2562958.1"/>
    <property type="molecule type" value="Genomic_DNA"/>
</dbReference>
<accession>A0ABW5LDJ4</accession>
<proteinExistence type="predicted"/>
<gene>
    <name evidence="1" type="ORF">ACFSR1_09800</name>
</gene>